<dbReference type="AlphaFoldDB" id="X1IDX4"/>
<protein>
    <submittedName>
        <fullName evidence="1">Uncharacterized protein</fullName>
    </submittedName>
</protein>
<reference evidence="1" key="1">
    <citation type="journal article" date="2014" name="Front. Microbiol.">
        <title>High frequency of phylogenetically diverse reductive dehalogenase-homologous genes in deep subseafloor sedimentary metagenomes.</title>
        <authorList>
            <person name="Kawai M."/>
            <person name="Futagami T."/>
            <person name="Toyoda A."/>
            <person name="Takaki Y."/>
            <person name="Nishi S."/>
            <person name="Hori S."/>
            <person name="Arai W."/>
            <person name="Tsubouchi T."/>
            <person name="Morono Y."/>
            <person name="Uchiyama I."/>
            <person name="Ito T."/>
            <person name="Fujiyama A."/>
            <person name="Inagaki F."/>
            <person name="Takami H."/>
        </authorList>
    </citation>
    <scope>NUCLEOTIDE SEQUENCE</scope>
    <source>
        <strain evidence="1">Expedition CK06-06</strain>
    </source>
</reference>
<comment type="caution">
    <text evidence="1">The sequence shown here is derived from an EMBL/GenBank/DDBJ whole genome shotgun (WGS) entry which is preliminary data.</text>
</comment>
<dbReference type="EMBL" id="BARU01018380">
    <property type="protein sequence ID" value="GAH55788.1"/>
    <property type="molecule type" value="Genomic_DNA"/>
</dbReference>
<organism evidence="1">
    <name type="scientific">marine sediment metagenome</name>
    <dbReference type="NCBI Taxonomy" id="412755"/>
    <lineage>
        <taxon>unclassified sequences</taxon>
        <taxon>metagenomes</taxon>
        <taxon>ecological metagenomes</taxon>
    </lineage>
</organism>
<feature type="non-terminal residue" evidence="1">
    <location>
        <position position="1"/>
    </location>
</feature>
<proteinExistence type="predicted"/>
<evidence type="ECO:0000313" key="1">
    <source>
        <dbReference type="EMBL" id="GAH55788.1"/>
    </source>
</evidence>
<gene>
    <name evidence="1" type="ORF">S03H2_30379</name>
</gene>
<name>X1IDX4_9ZZZZ</name>
<accession>X1IDX4</accession>
<sequence>HYFVHDVGYVPQGLTAKKLKNLQRQAYLGFYLRPKILWNIIKEIKDFDHLTRLLHRFYDAMT</sequence>